<dbReference type="SUPFAM" id="SSF52058">
    <property type="entry name" value="L domain-like"/>
    <property type="match status" value="1"/>
</dbReference>
<dbReference type="Pfam" id="PF00560">
    <property type="entry name" value="LRR_1"/>
    <property type="match status" value="1"/>
</dbReference>
<protein>
    <submittedName>
        <fullName evidence="3">Uncharacterized protein</fullName>
    </submittedName>
</protein>
<proteinExistence type="predicted"/>
<feature type="transmembrane region" description="Helical" evidence="2">
    <location>
        <begin position="130"/>
        <end position="149"/>
    </location>
</feature>
<gene>
    <name evidence="3" type="ORF">RJ639_034836</name>
</gene>
<evidence type="ECO:0000256" key="2">
    <source>
        <dbReference type="SAM" id="Phobius"/>
    </source>
</evidence>
<dbReference type="InterPro" id="IPR053038">
    <property type="entry name" value="RLP_Defense"/>
</dbReference>
<dbReference type="InterPro" id="IPR032675">
    <property type="entry name" value="LRR_dom_sf"/>
</dbReference>
<name>A0AA88WVQ7_9ASTE</name>
<evidence type="ECO:0000313" key="3">
    <source>
        <dbReference type="EMBL" id="KAK3035046.1"/>
    </source>
</evidence>
<evidence type="ECO:0000313" key="4">
    <source>
        <dbReference type="Proteomes" id="UP001188597"/>
    </source>
</evidence>
<keyword evidence="2" id="KW-0812">Transmembrane</keyword>
<keyword evidence="2" id="KW-0472">Membrane</keyword>
<comment type="caution">
    <text evidence="3">The sequence shown here is derived from an EMBL/GenBank/DDBJ whole genome shotgun (WGS) entry which is preliminary data.</text>
</comment>
<keyword evidence="4" id="KW-1185">Reference proteome</keyword>
<evidence type="ECO:0000256" key="1">
    <source>
        <dbReference type="SAM" id="MobiDB-lite"/>
    </source>
</evidence>
<accession>A0AA88WVQ7</accession>
<sequence length="247" mass="26865">MPGLVHLDLGSNQLNGTIPKFITEMKGLKYLNLEKNSFHGVMPFNGSFIKRLEVFKVGGNSDLCYNHSTISSKVKLGIAPCDKHGLPILPPPAKDSSGGGGGGGESSNDDYSVGEEQGQKSEHHHGPSKIVLGVAIGLSSIVFLIIFLVRGKVINYGKWANEQRKMMELVKVLYNLCKMSYSCECSSAVDMLGISLCEQLRVARHYLNPANIFLVLLVLKYGTLQDEGPDVVTESVGVKMSLKHTDE</sequence>
<feature type="region of interest" description="Disordered" evidence="1">
    <location>
        <begin position="89"/>
        <end position="125"/>
    </location>
</feature>
<dbReference type="EMBL" id="JAVXUP010000184">
    <property type="protein sequence ID" value="KAK3035046.1"/>
    <property type="molecule type" value="Genomic_DNA"/>
</dbReference>
<dbReference type="AlphaFoldDB" id="A0AA88WVQ7"/>
<dbReference type="PANTHER" id="PTHR48064:SF1">
    <property type="entry name" value="RECEPTOR-LIKE PROTEIN 51-RELATED"/>
    <property type="match status" value="1"/>
</dbReference>
<dbReference type="Proteomes" id="UP001188597">
    <property type="component" value="Unassembled WGS sequence"/>
</dbReference>
<keyword evidence="2" id="KW-1133">Transmembrane helix</keyword>
<dbReference type="PANTHER" id="PTHR48064">
    <property type="entry name" value="OS01G0750400 PROTEIN"/>
    <property type="match status" value="1"/>
</dbReference>
<reference evidence="3" key="1">
    <citation type="submission" date="2022-12" db="EMBL/GenBank/DDBJ databases">
        <title>Draft genome assemblies for two species of Escallonia (Escalloniales).</title>
        <authorList>
            <person name="Chanderbali A."/>
            <person name="Dervinis C."/>
            <person name="Anghel I."/>
            <person name="Soltis D."/>
            <person name="Soltis P."/>
            <person name="Zapata F."/>
        </authorList>
    </citation>
    <scope>NUCLEOTIDE SEQUENCE</scope>
    <source>
        <strain evidence="3">UCBG64.0493</strain>
        <tissue evidence="3">Leaf</tissue>
    </source>
</reference>
<dbReference type="Gene3D" id="3.80.10.10">
    <property type="entry name" value="Ribonuclease Inhibitor"/>
    <property type="match status" value="1"/>
</dbReference>
<organism evidence="3 4">
    <name type="scientific">Escallonia herrerae</name>
    <dbReference type="NCBI Taxonomy" id="1293975"/>
    <lineage>
        <taxon>Eukaryota</taxon>
        <taxon>Viridiplantae</taxon>
        <taxon>Streptophyta</taxon>
        <taxon>Embryophyta</taxon>
        <taxon>Tracheophyta</taxon>
        <taxon>Spermatophyta</taxon>
        <taxon>Magnoliopsida</taxon>
        <taxon>eudicotyledons</taxon>
        <taxon>Gunneridae</taxon>
        <taxon>Pentapetalae</taxon>
        <taxon>asterids</taxon>
        <taxon>campanulids</taxon>
        <taxon>Escalloniales</taxon>
        <taxon>Escalloniaceae</taxon>
        <taxon>Escallonia</taxon>
    </lineage>
</organism>
<dbReference type="InterPro" id="IPR001611">
    <property type="entry name" value="Leu-rich_rpt"/>
</dbReference>